<gene>
    <name evidence="1" type="ORF">Tcan_17229</name>
</gene>
<reference evidence="1 2" key="1">
    <citation type="submission" date="2014-11" db="EMBL/GenBank/DDBJ databases">
        <title>Genetic blueprint of the zoonotic pathogen Toxocara canis.</title>
        <authorList>
            <person name="Zhu X.-Q."/>
            <person name="Korhonen P.K."/>
            <person name="Cai H."/>
            <person name="Young N.D."/>
            <person name="Nejsum P."/>
            <person name="von Samson-Himmelstjerna G."/>
            <person name="Boag P.R."/>
            <person name="Tan P."/>
            <person name="Li Q."/>
            <person name="Min J."/>
            <person name="Yang Y."/>
            <person name="Wang X."/>
            <person name="Fang X."/>
            <person name="Hall R.S."/>
            <person name="Hofmann A."/>
            <person name="Sternberg P.W."/>
            <person name="Jex A.R."/>
            <person name="Gasser R.B."/>
        </authorList>
    </citation>
    <scope>NUCLEOTIDE SEQUENCE [LARGE SCALE GENOMIC DNA]</scope>
    <source>
        <strain evidence="1">PN_DK_2014</strain>
    </source>
</reference>
<dbReference type="AlphaFoldDB" id="A0A0B2UY26"/>
<proteinExistence type="predicted"/>
<evidence type="ECO:0000313" key="2">
    <source>
        <dbReference type="Proteomes" id="UP000031036"/>
    </source>
</evidence>
<organism evidence="1 2">
    <name type="scientific">Toxocara canis</name>
    <name type="common">Canine roundworm</name>
    <dbReference type="NCBI Taxonomy" id="6265"/>
    <lineage>
        <taxon>Eukaryota</taxon>
        <taxon>Metazoa</taxon>
        <taxon>Ecdysozoa</taxon>
        <taxon>Nematoda</taxon>
        <taxon>Chromadorea</taxon>
        <taxon>Rhabditida</taxon>
        <taxon>Spirurina</taxon>
        <taxon>Ascaridomorpha</taxon>
        <taxon>Ascaridoidea</taxon>
        <taxon>Toxocaridae</taxon>
        <taxon>Toxocara</taxon>
    </lineage>
</organism>
<accession>A0A0B2UY26</accession>
<protein>
    <submittedName>
        <fullName evidence="1">Uncharacterized protein</fullName>
    </submittedName>
</protein>
<dbReference type="Proteomes" id="UP000031036">
    <property type="component" value="Unassembled WGS sequence"/>
</dbReference>
<name>A0A0B2UY26_TOXCA</name>
<comment type="caution">
    <text evidence="1">The sequence shown here is derived from an EMBL/GenBank/DDBJ whole genome shotgun (WGS) entry which is preliminary data.</text>
</comment>
<dbReference type="EMBL" id="JPKZ01002982">
    <property type="protein sequence ID" value="KHN74002.1"/>
    <property type="molecule type" value="Genomic_DNA"/>
</dbReference>
<evidence type="ECO:0000313" key="1">
    <source>
        <dbReference type="EMBL" id="KHN74002.1"/>
    </source>
</evidence>
<keyword evidence="2" id="KW-1185">Reference proteome</keyword>
<sequence length="117" mass="13831">MVNEKQILADIKPQEGSLSKSRPTDQQFNFYDISGNNNAAADLINKMVEATIKLINDNLFDKFRYHLKLNDRKEHFPDIILQIETFQWVFEWTTGYQDDQKNVKKQMRDLRGTLHRG</sequence>